<dbReference type="EMBL" id="ML977162">
    <property type="protein sequence ID" value="KAF1985473.1"/>
    <property type="molecule type" value="Genomic_DNA"/>
</dbReference>
<evidence type="ECO:0000256" key="4">
    <source>
        <dbReference type="PIRSR" id="PIRSR000097-3"/>
    </source>
</evidence>
<feature type="chain" id="PRO_5026195697" evidence="5">
    <location>
        <begin position="17"/>
        <end position="347"/>
    </location>
</feature>
<dbReference type="InterPro" id="IPR018170">
    <property type="entry name" value="Aldo/ket_reductase_CS"/>
</dbReference>
<feature type="binding site" evidence="3">
    <location>
        <position position="151"/>
    </location>
    <ligand>
        <name>substrate</name>
    </ligand>
</feature>
<dbReference type="PIRSF" id="PIRSF000097">
    <property type="entry name" value="AKR"/>
    <property type="match status" value="1"/>
</dbReference>
<dbReference type="InterPro" id="IPR023210">
    <property type="entry name" value="NADP_OxRdtase_dom"/>
</dbReference>
<organism evidence="7 8">
    <name type="scientific">Aulographum hederae CBS 113979</name>
    <dbReference type="NCBI Taxonomy" id="1176131"/>
    <lineage>
        <taxon>Eukaryota</taxon>
        <taxon>Fungi</taxon>
        <taxon>Dikarya</taxon>
        <taxon>Ascomycota</taxon>
        <taxon>Pezizomycotina</taxon>
        <taxon>Dothideomycetes</taxon>
        <taxon>Pleosporomycetidae</taxon>
        <taxon>Aulographales</taxon>
        <taxon>Aulographaceae</taxon>
    </lineage>
</organism>
<feature type="site" description="Lowers pKa of active site Tyr" evidence="4">
    <location>
        <position position="117"/>
    </location>
</feature>
<accession>A0A6G1GWZ1</accession>
<keyword evidence="5" id="KW-0732">Signal</keyword>
<sequence>MRSLRLLPIFLTSVTSFHTRIEQQPIPNPVPDQMIPVSTDINPPNAVTDIPPIGLGTWELRVSPENTTDAVAYAIEAGYRHIDAAMAYNNQEAVGKGIHKGLKKAGLKREDIWVTSKLWNDNHGTFEAVETDFNKTLSLLNLTYLDLYHMHWPIGHSPDNSTFDYLTTWNSMTQLLSTNRVRHLGICNFAPEQLRVLTTSSTVKPYSHQFELHLYLPQPWWLSWHKRLGIKVTAYSPLGNMNPVYHDRLPKGQPKLLNHTIVKDIAKRRGCAPAQVVLAWNLQRGVDSVIPKSSHPQWIDENLRAWECRLLEKDFSKLEGLGEEWESRFNNPSKNWGVQLFKGLDGL</sequence>
<evidence type="ECO:0000256" key="1">
    <source>
        <dbReference type="ARBA" id="ARBA00023002"/>
    </source>
</evidence>
<name>A0A6G1GWZ1_9PEZI</name>
<dbReference type="AlphaFoldDB" id="A0A6G1GWZ1"/>
<feature type="active site" description="Proton donor" evidence="2">
    <location>
        <position position="88"/>
    </location>
</feature>
<dbReference type="Gene3D" id="3.20.20.100">
    <property type="entry name" value="NADP-dependent oxidoreductase domain"/>
    <property type="match status" value="1"/>
</dbReference>
<dbReference type="OrthoDB" id="416253at2759"/>
<evidence type="ECO:0000256" key="2">
    <source>
        <dbReference type="PIRSR" id="PIRSR000097-1"/>
    </source>
</evidence>
<dbReference type="PANTHER" id="PTHR11732">
    <property type="entry name" value="ALDO/KETO REDUCTASE"/>
    <property type="match status" value="1"/>
</dbReference>
<dbReference type="Proteomes" id="UP000800041">
    <property type="component" value="Unassembled WGS sequence"/>
</dbReference>
<dbReference type="CDD" id="cd19071">
    <property type="entry name" value="AKR_AKR1-5-like"/>
    <property type="match status" value="1"/>
</dbReference>
<feature type="signal peptide" evidence="5">
    <location>
        <begin position="1"/>
        <end position="16"/>
    </location>
</feature>
<dbReference type="SUPFAM" id="SSF51430">
    <property type="entry name" value="NAD(P)-linked oxidoreductase"/>
    <property type="match status" value="1"/>
</dbReference>
<protein>
    <submittedName>
        <fullName evidence="7">Aldo/keto reductase</fullName>
    </submittedName>
</protein>
<dbReference type="PROSITE" id="PS00062">
    <property type="entry name" value="ALDOKETO_REDUCTASE_2"/>
    <property type="match status" value="1"/>
</dbReference>
<evidence type="ECO:0000256" key="5">
    <source>
        <dbReference type="SAM" id="SignalP"/>
    </source>
</evidence>
<keyword evidence="8" id="KW-1185">Reference proteome</keyword>
<dbReference type="Pfam" id="PF00248">
    <property type="entry name" value="Aldo_ket_red"/>
    <property type="match status" value="1"/>
</dbReference>
<dbReference type="PRINTS" id="PR00069">
    <property type="entry name" value="ALDKETRDTASE"/>
</dbReference>
<dbReference type="InterPro" id="IPR036812">
    <property type="entry name" value="NAD(P)_OxRdtase_dom_sf"/>
</dbReference>
<dbReference type="GO" id="GO:0016491">
    <property type="term" value="F:oxidoreductase activity"/>
    <property type="evidence" value="ECO:0007669"/>
    <property type="project" value="UniProtKB-KW"/>
</dbReference>
<feature type="domain" description="NADP-dependent oxidoreductase" evidence="6">
    <location>
        <begin position="52"/>
        <end position="321"/>
    </location>
</feature>
<evidence type="ECO:0000313" key="8">
    <source>
        <dbReference type="Proteomes" id="UP000800041"/>
    </source>
</evidence>
<evidence type="ECO:0000256" key="3">
    <source>
        <dbReference type="PIRSR" id="PIRSR000097-2"/>
    </source>
</evidence>
<proteinExistence type="predicted"/>
<gene>
    <name evidence="7" type="ORF">K402DRAFT_394807</name>
</gene>
<keyword evidence="1" id="KW-0560">Oxidoreductase</keyword>
<dbReference type="InterPro" id="IPR020471">
    <property type="entry name" value="AKR"/>
</dbReference>
<dbReference type="PROSITE" id="PS00798">
    <property type="entry name" value="ALDOKETO_REDUCTASE_1"/>
    <property type="match status" value="1"/>
</dbReference>
<evidence type="ECO:0000259" key="6">
    <source>
        <dbReference type="Pfam" id="PF00248"/>
    </source>
</evidence>
<evidence type="ECO:0000313" key="7">
    <source>
        <dbReference type="EMBL" id="KAF1985473.1"/>
    </source>
</evidence>
<reference evidence="7" key="1">
    <citation type="journal article" date="2020" name="Stud. Mycol.">
        <title>101 Dothideomycetes genomes: a test case for predicting lifestyles and emergence of pathogens.</title>
        <authorList>
            <person name="Haridas S."/>
            <person name="Albert R."/>
            <person name="Binder M."/>
            <person name="Bloem J."/>
            <person name="Labutti K."/>
            <person name="Salamov A."/>
            <person name="Andreopoulos B."/>
            <person name="Baker S."/>
            <person name="Barry K."/>
            <person name="Bills G."/>
            <person name="Bluhm B."/>
            <person name="Cannon C."/>
            <person name="Castanera R."/>
            <person name="Culley D."/>
            <person name="Daum C."/>
            <person name="Ezra D."/>
            <person name="Gonzalez J."/>
            <person name="Henrissat B."/>
            <person name="Kuo A."/>
            <person name="Liang C."/>
            <person name="Lipzen A."/>
            <person name="Lutzoni F."/>
            <person name="Magnuson J."/>
            <person name="Mondo S."/>
            <person name="Nolan M."/>
            <person name="Ohm R."/>
            <person name="Pangilinan J."/>
            <person name="Park H.-J."/>
            <person name="Ramirez L."/>
            <person name="Alfaro M."/>
            <person name="Sun H."/>
            <person name="Tritt A."/>
            <person name="Yoshinaga Y."/>
            <person name="Zwiers L.-H."/>
            <person name="Turgeon B."/>
            <person name="Goodwin S."/>
            <person name="Spatafora J."/>
            <person name="Crous P."/>
            <person name="Grigoriev I."/>
        </authorList>
    </citation>
    <scope>NUCLEOTIDE SEQUENCE</scope>
    <source>
        <strain evidence="7">CBS 113979</strain>
    </source>
</reference>